<dbReference type="AlphaFoldDB" id="A0A7I8VJ55"/>
<comment type="caution">
    <text evidence="1">The sequence shown here is derived from an EMBL/GenBank/DDBJ whole genome shotgun (WGS) entry which is preliminary data.</text>
</comment>
<dbReference type="EMBL" id="CAJFCJ010000005">
    <property type="protein sequence ID" value="CAD5114598.1"/>
    <property type="molecule type" value="Genomic_DNA"/>
</dbReference>
<protein>
    <submittedName>
        <fullName evidence="1">DgyrCDS3684</fullName>
    </submittedName>
</protein>
<reference evidence="1 2" key="1">
    <citation type="submission" date="2020-08" db="EMBL/GenBank/DDBJ databases">
        <authorList>
            <person name="Hejnol A."/>
        </authorList>
    </citation>
    <scope>NUCLEOTIDE SEQUENCE [LARGE SCALE GENOMIC DNA]</scope>
</reference>
<sequence length="416" mass="48258">MKKVNLKRKRPSICSDDEQFCEKFKKFIKDEMKEIEIEKNNEISRIENESTTLLSSIVEREHMLKNEIEVFYSKRQSKLSKILKDSSVLENFPSVESGDISSILKSNLKLIKDDFLNLLENTLTDQIFFVKSDINNRLAIGSVLTKLDRKVKFEYPLVKVKSFDSGIYAFYSASYRNTHLASMYKEQYMISDSTVSDKDFIFCMNIETGEIINDRIKMLSIIDIEISKDIYYLSNDCIDIKNFDQNIDNIYSIANYNHSYGCVRRNDNSPIFLANFKIYCGDECVNRNPMVDIIFSSNKAFSVGEDQRVYRNVVNSLSQIRIETKIKNPTIDNLLDNILKNGEKLLFDSKNIYSIDEKSLKVAIFLQEDLFGDFIALGYRPFCHESVTFVLFHPANIKEINLKNYKLKSLINANKG</sequence>
<evidence type="ECO:0000313" key="1">
    <source>
        <dbReference type="EMBL" id="CAD5114598.1"/>
    </source>
</evidence>
<gene>
    <name evidence="1" type="ORF">DGYR_LOCUS3426</name>
</gene>
<accession>A0A7I8VJ55</accession>
<name>A0A7I8VJ55_9ANNE</name>
<evidence type="ECO:0000313" key="2">
    <source>
        <dbReference type="Proteomes" id="UP000549394"/>
    </source>
</evidence>
<dbReference type="Proteomes" id="UP000549394">
    <property type="component" value="Unassembled WGS sequence"/>
</dbReference>
<proteinExistence type="predicted"/>
<organism evidence="1 2">
    <name type="scientific">Dimorphilus gyrociliatus</name>
    <dbReference type="NCBI Taxonomy" id="2664684"/>
    <lineage>
        <taxon>Eukaryota</taxon>
        <taxon>Metazoa</taxon>
        <taxon>Spiralia</taxon>
        <taxon>Lophotrochozoa</taxon>
        <taxon>Annelida</taxon>
        <taxon>Polychaeta</taxon>
        <taxon>Polychaeta incertae sedis</taxon>
        <taxon>Dinophilidae</taxon>
        <taxon>Dimorphilus</taxon>
    </lineage>
</organism>
<keyword evidence="2" id="KW-1185">Reference proteome</keyword>